<evidence type="ECO:0000313" key="2">
    <source>
        <dbReference type="Proteomes" id="UP000002762"/>
    </source>
</evidence>
<dbReference type="RefSeq" id="XP_008600079.1">
    <property type="nucleotide sequence ID" value="XM_008601857.1"/>
</dbReference>
<sequence>MVNSRDLSWLFEEQPGRYWTNSARTVEKGAPCSEHGSCQKLVRCGRRLKFGTGNGRRWGNPHKEADISVCGQIGPRPGQTGREWYSRVSSEILEFQSGIIGAISGVWMVGDAEHALRVSSIWQNAERQAGCPTWPRPLSAGDDDSTNVCGLILIRPTWEKEYAWGGEGMMQESGEEARGQRG</sequence>
<protein>
    <submittedName>
        <fullName evidence="1">Uncharacterized protein</fullName>
    </submittedName>
</protein>
<gene>
    <name evidence="1" type="ORF">BBA_06760</name>
</gene>
<reference evidence="1 2" key="1">
    <citation type="journal article" date="2012" name="Sci. Rep.">
        <title>Genomic perspectives on the evolution of fungal entomopathogenicity in Beauveria bassiana.</title>
        <authorList>
            <person name="Xiao G."/>
            <person name="Ying S.H."/>
            <person name="Zheng P."/>
            <person name="Wang Z.L."/>
            <person name="Zhang S."/>
            <person name="Xie X.Q."/>
            <person name="Shang Y."/>
            <person name="St Leger R.J."/>
            <person name="Zhao G.P."/>
            <person name="Wang C."/>
            <person name="Feng M.G."/>
        </authorList>
    </citation>
    <scope>NUCLEOTIDE SEQUENCE [LARGE SCALE GENOMIC DNA]</scope>
    <source>
        <strain evidence="1 2">ARSEF 2860</strain>
    </source>
</reference>
<name>J5JEX2_BEAB2</name>
<dbReference type="EMBL" id="JH725169">
    <property type="protein sequence ID" value="EJP64378.1"/>
    <property type="molecule type" value="Genomic_DNA"/>
</dbReference>
<dbReference type="HOGENOM" id="CLU_1481724_0_0_1"/>
<keyword evidence="2" id="KW-1185">Reference proteome</keyword>
<dbReference type="GeneID" id="19889772"/>
<organism evidence="1 2">
    <name type="scientific">Beauveria bassiana (strain ARSEF 2860)</name>
    <name type="common">White muscardine disease fungus</name>
    <name type="synonym">Tritirachium shiotae</name>
    <dbReference type="NCBI Taxonomy" id="655819"/>
    <lineage>
        <taxon>Eukaryota</taxon>
        <taxon>Fungi</taxon>
        <taxon>Dikarya</taxon>
        <taxon>Ascomycota</taxon>
        <taxon>Pezizomycotina</taxon>
        <taxon>Sordariomycetes</taxon>
        <taxon>Hypocreomycetidae</taxon>
        <taxon>Hypocreales</taxon>
        <taxon>Cordycipitaceae</taxon>
        <taxon>Beauveria</taxon>
    </lineage>
</organism>
<dbReference type="InParanoid" id="J5JEX2"/>
<dbReference type="AlphaFoldDB" id="J5JEX2"/>
<proteinExistence type="predicted"/>
<dbReference type="Proteomes" id="UP000002762">
    <property type="component" value="Unassembled WGS sequence"/>
</dbReference>
<accession>J5JEX2</accession>
<evidence type="ECO:0000313" key="1">
    <source>
        <dbReference type="EMBL" id="EJP64378.1"/>
    </source>
</evidence>